<dbReference type="InterPro" id="IPR049328">
    <property type="entry name" value="TM_ErbB1"/>
</dbReference>
<dbReference type="EMBL" id="CAIIXF020000011">
    <property type="protein sequence ID" value="CAH1798657.1"/>
    <property type="molecule type" value="Genomic_DNA"/>
</dbReference>
<comment type="subcellular location">
    <subcellularLocation>
        <location evidence="1">Membrane</location>
        <topology evidence="1">Single-pass type I membrane protein</topology>
    </subcellularLocation>
</comment>
<gene>
    <name evidence="16" type="ORF">OFUS_LOCUS22774</name>
</gene>
<evidence type="ECO:0000256" key="13">
    <source>
        <dbReference type="ARBA" id="ARBA00051722"/>
    </source>
</evidence>
<evidence type="ECO:0000256" key="8">
    <source>
        <dbReference type="ARBA" id="ARBA00022840"/>
    </source>
</evidence>
<protein>
    <recommendedName>
        <fullName evidence="2">protein-tyrosine-phosphatase</fullName>
        <ecNumber evidence="2">3.1.3.48</ecNumber>
    </recommendedName>
</protein>
<dbReference type="Pfam" id="PF00041">
    <property type="entry name" value="fn3"/>
    <property type="match status" value="9"/>
</dbReference>
<dbReference type="InterPro" id="IPR016130">
    <property type="entry name" value="Tyr_Pase_AS"/>
</dbReference>
<evidence type="ECO:0000256" key="7">
    <source>
        <dbReference type="ARBA" id="ARBA00022801"/>
    </source>
</evidence>
<dbReference type="InterPro" id="IPR000387">
    <property type="entry name" value="Tyr_Pase_dom"/>
</dbReference>
<feature type="region of interest" description="Disordered" evidence="14">
    <location>
        <begin position="79"/>
        <end position="100"/>
    </location>
</feature>
<dbReference type="InterPro" id="IPR003595">
    <property type="entry name" value="Tyr_Pase_cat"/>
</dbReference>
<evidence type="ECO:0000256" key="2">
    <source>
        <dbReference type="ARBA" id="ARBA00013064"/>
    </source>
</evidence>
<accession>A0A8J1XJV6</accession>
<keyword evidence="5" id="KW-0732">Signal</keyword>
<evidence type="ECO:0000256" key="4">
    <source>
        <dbReference type="ARBA" id="ARBA00022692"/>
    </source>
</evidence>
<dbReference type="PROSITE" id="PS50853">
    <property type="entry name" value="FN3"/>
    <property type="match status" value="9"/>
</dbReference>
<evidence type="ECO:0000256" key="10">
    <source>
        <dbReference type="ARBA" id="ARBA00022989"/>
    </source>
</evidence>
<dbReference type="PRINTS" id="PR00700">
    <property type="entry name" value="PRTYPHPHTASE"/>
</dbReference>
<evidence type="ECO:0000256" key="1">
    <source>
        <dbReference type="ARBA" id="ARBA00004479"/>
    </source>
</evidence>
<dbReference type="Pfam" id="PF00102">
    <property type="entry name" value="Y_phosphatase"/>
    <property type="match status" value="1"/>
</dbReference>
<organism evidence="16 17">
    <name type="scientific">Owenia fusiformis</name>
    <name type="common">Polychaete worm</name>
    <dbReference type="NCBI Taxonomy" id="6347"/>
    <lineage>
        <taxon>Eukaryota</taxon>
        <taxon>Metazoa</taxon>
        <taxon>Spiralia</taxon>
        <taxon>Lophotrochozoa</taxon>
        <taxon>Annelida</taxon>
        <taxon>Polychaeta</taxon>
        <taxon>Sedentaria</taxon>
        <taxon>Canalipalpata</taxon>
        <taxon>Sabellida</taxon>
        <taxon>Oweniida</taxon>
        <taxon>Oweniidae</taxon>
        <taxon>Owenia</taxon>
    </lineage>
</organism>
<evidence type="ECO:0000256" key="3">
    <source>
        <dbReference type="ARBA" id="ARBA00022553"/>
    </source>
</evidence>
<dbReference type="Proteomes" id="UP000749559">
    <property type="component" value="Unassembled WGS sequence"/>
</dbReference>
<keyword evidence="11 15" id="KW-0472">Membrane</keyword>
<reference evidence="16" key="1">
    <citation type="submission" date="2022-03" db="EMBL/GenBank/DDBJ databases">
        <authorList>
            <person name="Martin C."/>
        </authorList>
    </citation>
    <scope>NUCLEOTIDE SEQUENCE</scope>
</reference>
<dbReference type="PANTHER" id="PTHR46957">
    <property type="entry name" value="CYTOKINE RECEPTOR"/>
    <property type="match status" value="1"/>
</dbReference>
<keyword evidence="9" id="KW-0904">Protein phosphatase</keyword>
<evidence type="ECO:0000256" key="11">
    <source>
        <dbReference type="ARBA" id="ARBA00023136"/>
    </source>
</evidence>
<dbReference type="InterPro" id="IPR013783">
    <property type="entry name" value="Ig-like_fold"/>
</dbReference>
<comment type="catalytic activity">
    <reaction evidence="13">
        <text>O-phospho-L-tyrosyl-[protein] + H2O = L-tyrosyl-[protein] + phosphate</text>
        <dbReference type="Rhea" id="RHEA:10684"/>
        <dbReference type="Rhea" id="RHEA-COMP:10136"/>
        <dbReference type="Rhea" id="RHEA-COMP:20101"/>
        <dbReference type="ChEBI" id="CHEBI:15377"/>
        <dbReference type="ChEBI" id="CHEBI:43474"/>
        <dbReference type="ChEBI" id="CHEBI:46858"/>
        <dbReference type="ChEBI" id="CHEBI:61978"/>
        <dbReference type="EC" id="3.1.3.48"/>
    </reaction>
</comment>
<keyword evidence="10 15" id="KW-1133">Transmembrane helix</keyword>
<keyword evidence="12" id="KW-0325">Glycoprotein</keyword>
<dbReference type="PROSITE" id="PS00383">
    <property type="entry name" value="TYR_PHOSPHATASE_1"/>
    <property type="match status" value="1"/>
</dbReference>
<dbReference type="GO" id="GO:0016020">
    <property type="term" value="C:membrane"/>
    <property type="evidence" value="ECO:0007669"/>
    <property type="project" value="UniProtKB-SubCell"/>
</dbReference>
<evidence type="ECO:0000256" key="6">
    <source>
        <dbReference type="ARBA" id="ARBA00022741"/>
    </source>
</evidence>
<dbReference type="InterPro" id="IPR029021">
    <property type="entry name" value="Prot-tyrosine_phosphatase-like"/>
</dbReference>
<feature type="transmembrane region" description="Helical" evidence="15">
    <location>
        <begin position="1241"/>
        <end position="1264"/>
    </location>
</feature>
<dbReference type="InterPro" id="IPR036116">
    <property type="entry name" value="FN3_sf"/>
</dbReference>
<keyword evidence="6" id="KW-0547">Nucleotide-binding</keyword>
<dbReference type="InterPro" id="IPR000242">
    <property type="entry name" value="PTP_cat"/>
</dbReference>
<dbReference type="Pfam" id="PF21314">
    <property type="entry name" value="TM_ErbB1"/>
    <property type="match status" value="1"/>
</dbReference>
<keyword evidence="3" id="KW-0597">Phosphoprotein</keyword>
<keyword evidence="4 15" id="KW-0812">Transmembrane</keyword>
<comment type="caution">
    <text evidence="16">The sequence shown here is derived from an EMBL/GenBank/DDBJ whole genome shotgun (WGS) entry which is preliminary data.</text>
</comment>
<evidence type="ECO:0000256" key="12">
    <source>
        <dbReference type="ARBA" id="ARBA00023180"/>
    </source>
</evidence>
<evidence type="ECO:0000313" key="16">
    <source>
        <dbReference type="EMBL" id="CAH1798657.1"/>
    </source>
</evidence>
<dbReference type="SMART" id="SM00194">
    <property type="entry name" value="PTPc"/>
    <property type="match status" value="1"/>
</dbReference>
<proteinExistence type="predicted"/>
<evidence type="ECO:0000256" key="15">
    <source>
        <dbReference type="SAM" id="Phobius"/>
    </source>
</evidence>
<dbReference type="InterPro" id="IPR050713">
    <property type="entry name" value="RTP_Phos/Ushers"/>
</dbReference>
<dbReference type="InterPro" id="IPR003961">
    <property type="entry name" value="FN3_dom"/>
</dbReference>
<feature type="region of interest" description="Disordered" evidence="14">
    <location>
        <begin position="528"/>
        <end position="547"/>
    </location>
</feature>
<dbReference type="Gene3D" id="2.60.40.10">
    <property type="entry name" value="Immunoglobulins"/>
    <property type="match status" value="11"/>
</dbReference>
<evidence type="ECO:0000256" key="14">
    <source>
        <dbReference type="SAM" id="MobiDB-lite"/>
    </source>
</evidence>
<keyword evidence="8" id="KW-0067">ATP-binding</keyword>
<dbReference type="OrthoDB" id="6272991at2759"/>
<evidence type="ECO:0000313" key="17">
    <source>
        <dbReference type="Proteomes" id="UP000749559"/>
    </source>
</evidence>
<dbReference type="SMART" id="SM00060">
    <property type="entry name" value="FN3"/>
    <property type="match status" value="11"/>
</dbReference>
<dbReference type="Gene3D" id="3.90.190.10">
    <property type="entry name" value="Protein tyrosine phosphatase superfamily"/>
    <property type="match status" value="1"/>
</dbReference>
<evidence type="ECO:0000256" key="9">
    <source>
        <dbReference type="ARBA" id="ARBA00022912"/>
    </source>
</evidence>
<dbReference type="SMART" id="SM00404">
    <property type="entry name" value="PTPc_motif"/>
    <property type="match status" value="1"/>
</dbReference>
<sequence>PDPPTIVSATSDPATVNIITLTWTNPANGGDKYIIKWEAINPSDSNDKDNTEVEGSTTTYNITGLTAGVEYNITMQARKGSNGLSSEEVTSGKTHPASPRNLRVTARDTTTSMKIAWDAPSEGTVESYKVNCSGGQVKNIDGVTADIEGLTAGTEYTITIKAVSNELQSLPYGKKEYTTPAKPGDITVPEESRTINSLVVNWGVQTGHVESYVVTCTGGGAVGTVDKENRRVTITGLSPGTAYDITVKAKIGSMESEEQKITGIYTEPNKPGTVTVDNEDVTITEAKVKWTKGDGNADKFKLECLEVTDSRVVFTDDNIAGTSREETCTGLYPGRNHTARVTAMTNGGTVSEPTSSPEFVTKPLPVQNVTITNTQGTTDLTATWTTPTGTDVSSFKVQLLTVDSDPEDVETVLTKTWNDLVPAKQYTVSVWVVSNGQQSTNTDGTGKVCPSIPIEVSSEVTKKELTVNWLKSDGHDDPDAYEVTINAPQMKRTVGGDKRTAQFTGLTPGKRYDISVVAKVSSPECFSDPATSNATMDEDTPSPPQSPSLGEVLDTAVTLNYIPPLEPNGVIQYYIIEIEHPNRTVFSENTTGPETSYTVENLKPAQDYKFWVKAKNVAYTSARSNVVTTKTKEAMSKAVATFSLESKTHISLEYTWTYPSEPNGVISQYILRIFNKDKDECVIGVIYNCDECVSSQDTQANITKVIENCRTNKTVPFNEKDRTFTYNTTEELIPYDMYEATVWPVNTVGRGHEAELSNRTEEWYPGRMAPPTISDIQERQFTVTWEPPSAPNGVIIQYQYSYYAGEDVGNNITKDVNETYVVIAGSPCINYTVAIKAKTKVGFAIEGFSPPSSATLLTNTPSIPTGLKVENKSSTELRATWTPPAETCPFNFNIFLYDTQNPGDNPRNATLDKNTTEKVFEDLRKYWSYTVVVRAVTDKSPGPNATLDQKTSEDFPGPVQNVNTTVVENACATVRVTWNEPLPKEKNGLIGRYYITYAGNRTNKLDHSGSVMVTAEENNSGYTKDMKLNAEYNYTISVLANTGVGNASNSSIKSSEVSRLSACNPTLPTELNNPETVFSAPGKPEGDARSQIVVSIPEDFFNNDANGDITDQGIIVVDGDRVSDNNKLGREGIVHVKGSNITYGGIKSDEIFQFYRPTPKCWLLSSCPSMTVQDGRKRRATTEVPKTYTVGTDNSDCGGHCNGPLKANRPYRVRGFVCTTVGCTQTAFGQPIKTDADQTGAIVGGVIGGLLAAVLIALIVLFLMKRRRDQPQGKDPMRREMSTATGTRLSQMVQDNPGFINDENTYEEFDSFQPKSRPVKLADFPAHVVNMHRNTDLLFSEEYKAVKMLCAKTPHAPLSTTNTNTSKNRYTNILPYDQSRVKLLPTDDDEGSDYINANYMVGYNSPREFIAAQGPLPGTKDDFWRMIWEQNVSLIVMVTQLIERGRVKCEQYWPKEVGEPEFFGDLQVTLRSQSVLADYTIRVLDVTLGSTSRTLKHFNYTMWPDFGCPDTTESLLNFVRVTRGYITPDVTGPICIHCSAGVGRTGTFIAVDRLLQHMKAHDSLDIFGIVMEMREYRCNMVQTEDQYIFIHDCINDVLKAEAAQDQQNGQQNGQVAERAV</sequence>
<dbReference type="PANTHER" id="PTHR46957:SF3">
    <property type="entry name" value="CYTOKINE RECEPTOR"/>
    <property type="match status" value="1"/>
</dbReference>
<dbReference type="GO" id="GO:0004725">
    <property type="term" value="F:protein tyrosine phosphatase activity"/>
    <property type="evidence" value="ECO:0007669"/>
    <property type="project" value="UniProtKB-EC"/>
</dbReference>
<dbReference type="PROSITE" id="PS50055">
    <property type="entry name" value="TYR_PHOSPHATASE_PTP"/>
    <property type="match status" value="1"/>
</dbReference>
<keyword evidence="7" id="KW-0378">Hydrolase</keyword>
<keyword evidence="17" id="KW-1185">Reference proteome</keyword>
<dbReference type="GO" id="GO:0005524">
    <property type="term" value="F:ATP binding"/>
    <property type="evidence" value="ECO:0007669"/>
    <property type="project" value="UniProtKB-KW"/>
</dbReference>
<dbReference type="CDD" id="cd00063">
    <property type="entry name" value="FN3"/>
    <property type="match status" value="8"/>
</dbReference>
<evidence type="ECO:0000256" key="5">
    <source>
        <dbReference type="ARBA" id="ARBA00022729"/>
    </source>
</evidence>
<feature type="non-terminal residue" evidence="16">
    <location>
        <position position="1620"/>
    </location>
</feature>
<feature type="compositionally biased region" description="Polar residues" evidence="14">
    <location>
        <begin position="82"/>
        <end position="93"/>
    </location>
</feature>
<name>A0A8J1XJV6_OWEFU</name>
<dbReference type="SUPFAM" id="SSF52799">
    <property type="entry name" value="(Phosphotyrosine protein) phosphatases II"/>
    <property type="match status" value="1"/>
</dbReference>
<dbReference type="EC" id="3.1.3.48" evidence="2"/>
<dbReference type="PROSITE" id="PS50056">
    <property type="entry name" value="TYR_PHOSPHATASE_2"/>
    <property type="match status" value="1"/>
</dbReference>
<dbReference type="SUPFAM" id="SSF49265">
    <property type="entry name" value="Fibronectin type III"/>
    <property type="match status" value="6"/>
</dbReference>
<dbReference type="FunFam" id="3.90.190.10:FF:000009">
    <property type="entry name" value="Receptor-type tyrosine-protein phosphatase beta"/>
    <property type="match status" value="1"/>
</dbReference>